<feature type="compositionally biased region" description="Basic and acidic residues" evidence="1">
    <location>
        <begin position="76"/>
        <end position="88"/>
    </location>
</feature>
<evidence type="ECO:0000256" key="1">
    <source>
        <dbReference type="SAM" id="MobiDB-lite"/>
    </source>
</evidence>
<accession>A0AAN9FEK0</accession>
<evidence type="ECO:0000313" key="3">
    <source>
        <dbReference type="Proteomes" id="UP001372338"/>
    </source>
</evidence>
<feature type="region of interest" description="Disordered" evidence="1">
    <location>
        <begin position="1"/>
        <end position="92"/>
    </location>
</feature>
<name>A0AAN9FEK0_CROPI</name>
<organism evidence="2 3">
    <name type="scientific">Crotalaria pallida</name>
    <name type="common">Smooth rattlebox</name>
    <name type="synonym">Crotalaria striata</name>
    <dbReference type="NCBI Taxonomy" id="3830"/>
    <lineage>
        <taxon>Eukaryota</taxon>
        <taxon>Viridiplantae</taxon>
        <taxon>Streptophyta</taxon>
        <taxon>Embryophyta</taxon>
        <taxon>Tracheophyta</taxon>
        <taxon>Spermatophyta</taxon>
        <taxon>Magnoliopsida</taxon>
        <taxon>eudicotyledons</taxon>
        <taxon>Gunneridae</taxon>
        <taxon>Pentapetalae</taxon>
        <taxon>rosids</taxon>
        <taxon>fabids</taxon>
        <taxon>Fabales</taxon>
        <taxon>Fabaceae</taxon>
        <taxon>Papilionoideae</taxon>
        <taxon>50 kb inversion clade</taxon>
        <taxon>genistoids sensu lato</taxon>
        <taxon>core genistoids</taxon>
        <taxon>Crotalarieae</taxon>
        <taxon>Crotalaria</taxon>
    </lineage>
</organism>
<reference evidence="2 3" key="1">
    <citation type="submission" date="2024-01" db="EMBL/GenBank/DDBJ databases">
        <title>The genomes of 5 underutilized Papilionoideae crops provide insights into root nodulation and disease resistanc.</title>
        <authorList>
            <person name="Yuan L."/>
        </authorList>
    </citation>
    <scope>NUCLEOTIDE SEQUENCE [LARGE SCALE GENOMIC DNA]</scope>
    <source>
        <strain evidence="2">ZHUSHIDOU_FW_LH</strain>
        <tissue evidence="2">Leaf</tissue>
    </source>
</reference>
<sequence>MVGALKTKEAIEKETIPPENVASAEKEANVVIEAATKPDKGKEVANSGTSAEPDPKQQNTDKETEEEGSGMSRLCRKLDQDQEPDSHRQRQQQLESVFFFGYEAEVSDTTQYENVEV</sequence>
<keyword evidence="3" id="KW-1185">Reference proteome</keyword>
<dbReference type="AlphaFoldDB" id="A0AAN9FEK0"/>
<feature type="compositionally biased region" description="Basic and acidic residues" evidence="1">
    <location>
        <begin position="53"/>
        <end position="62"/>
    </location>
</feature>
<feature type="compositionally biased region" description="Basic and acidic residues" evidence="1">
    <location>
        <begin position="1"/>
        <end position="16"/>
    </location>
</feature>
<proteinExistence type="predicted"/>
<evidence type="ECO:0000313" key="2">
    <source>
        <dbReference type="EMBL" id="KAK7273801.1"/>
    </source>
</evidence>
<gene>
    <name evidence="2" type="ORF">RIF29_14864</name>
</gene>
<dbReference type="EMBL" id="JAYWIO010000003">
    <property type="protein sequence ID" value="KAK7273801.1"/>
    <property type="molecule type" value="Genomic_DNA"/>
</dbReference>
<protein>
    <submittedName>
        <fullName evidence="2">Uncharacterized protein</fullName>
    </submittedName>
</protein>
<dbReference type="Proteomes" id="UP001372338">
    <property type="component" value="Unassembled WGS sequence"/>
</dbReference>
<comment type="caution">
    <text evidence="2">The sequence shown here is derived from an EMBL/GenBank/DDBJ whole genome shotgun (WGS) entry which is preliminary data.</text>
</comment>